<dbReference type="Pfam" id="PF01551">
    <property type="entry name" value="Peptidase_M23"/>
    <property type="match status" value="1"/>
</dbReference>
<reference evidence="3 4" key="1">
    <citation type="submission" date="2016-12" db="EMBL/GenBank/DDBJ databases">
        <title>Candidatus Reconcilibacillus cellulovorans genome.</title>
        <authorList>
            <person name="Kolinko S."/>
            <person name="Wu Y.-W."/>
            <person name="Tachea F."/>
            <person name="Denzel E."/>
            <person name="Hiras J."/>
            <person name="Baecker N."/>
            <person name="Chan L.J."/>
            <person name="Eichorst S.A."/>
            <person name="Frey D."/>
            <person name="Adams P.D."/>
            <person name="Pray T."/>
            <person name="Tanjore D."/>
            <person name="Petzold C.J."/>
            <person name="Gladden J.M."/>
            <person name="Simmons B.A."/>
            <person name="Singer S.W."/>
        </authorList>
    </citation>
    <scope>NUCLEOTIDE SEQUENCE [LARGE SCALE GENOMIC DNA]</scope>
    <source>
        <strain evidence="3">JTherm</strain>
    </source>
</reference>
<evidence type="ECO:0000313" key="4">
    <source>
        <dbReference type="Proteomes" id="UP000243688"/>
    </source>
</evidence>
<dbReference type="Gene3D" id="3.10.350.10">
    <property type="entry name" value="LysM domain"/>
    <property type="match status" value="1"/>
</dbReference>
<feature type="signal peptide" evidence="1">
    <location>
        <begin position="1"/>
        <end position="19"/>
    </location>
</feature>
<proteinExistence type="predicted"/>
<dbReference type="PROSITE" id="PS51782">
    <property type="entry name" value="LYSM"/>
    <property type="match status" value="1"/>
</dbReference>
<dbReference type="CDD" id="cd00118">
    <property type="entry name" value="LysM"/>
    <property type="match status" value="1"/>
</dbReference>
<evidence type="ECO:0000313" key="3">
    <source>
        <dbReference type="EMBL" id="PDO09857.1"/>
    </source>
</evidence>
<dbReference type="PANTHER" id="PTHR21666:SF270">
    <property type="entry name" value="MUREIN HYDROLASE ACTIVATOR ENVC"/>
    <property type="match status" value="1"/>
</dbReference>
<dbReference type="GO" id="GO:0004222">
    <property type="term" value="F:metalloendopeptidase activity"/>
    <property type="evidence" value="ECO:0007669"/>
    <property type="project" value="TreeGrafter"/>
</dbReference>
<dbReference type="InterPro" id="IPR016047">
    <property type="entry name" value="M23ase_b-sheet_dom"/>
</dbReference>
<dbReference type="Pfam" id="PF01476">
    <property type="entry name" value="LysM"/>
    <property type="match status" value="1"/>
</dbReference>
<name>A0A2A6DZD0_9BACL</name>
<accession>A0A2A6DZD0</accession>
<dbReference type="CDD" id="cd12797">
    <property type="entry name" value="M23_peptidase"/>
    <property type="match status" value="1"/>
</dbReference>
<dbReference type="Proteomes" id="UP000243688">
    <property type="component" value="Unassembled WGS sequence"/>
</dbReference>
<keyword evidence="1" id="KW-0732">Signal</keyword>
<dbReference type="EMBL" id="MOXJ01000025">
    <property type="protein sequence ID" value="PDO09857.1"/>
    <property type="molecule type" value="Genomic_DNA"/>
</dbReference>
<comment type="caution">
    <text evidence="3">The sequence shown here is derived from an EMBL/GenBank/DDBJ whole genome shotgun (WGS) entry which is preliminary data.</text>
</comment>
<evidence type="ECO:0000256" key="1">
    <source>
        <dbReference type="SAM" id="SignalP"/>
    </source>
</evidence>
<dbReference type="SUPFAM" id="SSF51261">
    <property type="entry name" value="Duplicated hybrid motif"/>
    <property type="match status" value="1"/>
</dbReference>
<feature type="chain" id="PRO_5013150940" description="LysM domain-containing protein" evidence="1">
    <location>
        <begin position="20"/>
        <end position="229"/>
    </location>
</feature>
<sequence>MLVLFLVVLSFFASGTAGAAEPYGWKYVVVPGDTLWKIGVRFGVPLQAMINANPQLSNPNVLQVGMQIYVPYKPSAFVDGMFPLKKGTYEPYTDNYGDGRTWSPDGSGPVRTHDGVDIFAPKWTPVYSAWSGTVIRKGWNEYGGWRLTVKADDSTVFYYAHLAGYASGLSVGSTVRKGQLIGYVGDTGYGPVGTSGLFRPHLHFGIYKTPEWKAIDPYPYLRWWELLQT</sequence>
<dbReference type="InterPro" id="IPR036779">
    <property type="entry name" value="LysM_dom_sf"/>
</dbReference>
<dbReference type="InterPro" id="IPR018392">
    <property type="entry name" value="LysM"/>
</dbReference>
<gene>
    <name evidence="3" type="ORF">BLM47_10150</name>
</gene>
<dbReference type="Gene3D" id="2.70.70.10">
    <property type="entry name" value="Glucose Permease (Domain IIA)"/>
    <property type="match status" value="1"/>
</dbReference>
<dbReference type="SMART" id="SM00257">
    <property type="entry name" value="LysM"/>
    <property type="match status" value="1"/>
</dbReference>
<protein>
    <recommendedName>
        <fullName evidence="2">LysM domain-containing protein</fullName>
    </recommendedName>
</protein>
<dbReference type="PANTHER" id="PTHR21666">
    <property type="entry name" value="PEPTIDASE-RELATED"/>
    <property type="match status" value="1"/>
</dbReference>
<evidence type="ECO:0000259" key="2">
    <source>
        <dbReference type="PROSITE" id="PS51782"/>
    </source>
</evidence>
<organism evidence="3 4">
    <name type="scientific">Candidatus Reconcilbacillus cellulovorans</name>
    <dbReference type="NCBI Taxonomy" id="1906605"/>
    <lineage>
        <taxon>Bacteria</taxon>
        <taxon>Bacillati</taxon>
        <taxon>Bacillota</taxon>
        <taxon>Bacilli</taxon>
        <taxon>Bacillales</taxon>
        <taxon>Paenibacillaceae</taxon>
        <taxon>Candidatus Reconcilbacillus</taxon>
    </lineage>
</organism>
<feature type="domain" description="LysM" evidence="2">
    <location>
        <begin position="25"/>
        <end position="70"/>
    </location>
</feature>
<dbReference type="InterPro" id="IPR050570">
    <property type="entry name" value="Cell_wall_metabolism_enzyme"/>
</dbReference>
<dbReference type="AlphaFoldDB" id="A0A2A6DZD0"/>
<dbReference type="InterPro" id="IPR011055">
    <property type="entry name" value="Dup_hybrid_motif"/>
</dbReference>